<dbReference type="Proteomes" id="UP000008237">
    <property type="component" value="Unassembled WGS sequence"/>
</dbReference>
<dbReference type="OrthoDB" id="17255at2759"/>
<accession>E2BE10</accession>
<evidence type="ECO:0000313" key="2">
    <source>
        <dbReference type="Proteomes" id="UP000008237"/>
    </source>
</evidence>
<evidence type="ECO:0000313" key="1">
    <source>
        <dbReference type="EMBL" id="EFN86074.1"/>
    </source>
</evidence>
<gene>
    <name evidence="1" type="ORF">EAI_03025</name>
</gene>
<dbReference type="InParanoid" id="E2BE10"/>
<organism evidence="2">
    <name type="scientific">Harpegnathos saltator</name>
    <name type="common">Jerdon's jumping ant</name>
    <dbReference type="NCBI Taxonomy" id="610380"/>
    <lineage>
        <taxon>Eukaryota</taxon>
        <taxon>Metazoa</taxon>
        <taxon>Ecdysozoa</taxon>
        <taxon>Arthropoda</taxon>
        <taxon>Hexapoda</taxon>
        <taxon>Insecta</taxon>
        <taxon>Pterygota</taxon>
        <taxon>Neoptera</taxon>
        <taxon>Endopterygota</taxon>
        <taxon>Hymenoptera</taxon>
        <taxon>Apocrita</taxon>
        <taxon>Aculeata</taxon>
        <taxon>Formicoidea</taxon>
        <taxon>Formicidae</taxon>
        <taxon>Ponerinae</taxon>
        <taxon>Ponerini</taxon>
        <taxon>Harpegnathos</taxon>
    </lineage>
</organism>
<protein>
    <submittedName>
        <fullName evidence="1">Uncharacterized protein</fullName>
    </submittedName>
</protein>
<proteinExistence type="predicted"/>
<dbReference type="EMBL" id="GL447731">
    <property type="protein sequence ID" value="EFN86074.1"/>
    <property type="molecule type" value="Genomic_DNA"/>
</dbReference>
<reference evidence="1 2" key="1">
    <citation type="journal article" date="2010" name="Science">
        <title>Genomic comparison of the ants Camponotus floridanus and Harpegnathos saltator.</title>
        <authorList>
            <person name="Bonasio R."/>
            <person name="Zhang G."/>
            <person name="Ye C."/>
            <person name="Mutti N.S."/>
            <person name="Fang X."/>
            <person name="Qin N."/>
            <person name="Donahue G."/>
            <person name="Yang P."/>
            <person name="Li Q."/>
            <person name="Li C."/>
            <person name="Zhang P."/>
            <person name="Huang Z."/>
            <person name="Berger S.L."/>
            <person name="Reinberg D."/>
            <person name="Wang J."/>
            <person name="Liebig J."/>
        </authorList>
    </citation>
    <scope>NUCLEOTIDE SEQUENCE [LARGE SCALE GENOMIC DNA]</scope>
    <source>
        <strain evidence="1 2">R22 G/1</strain>
    </source>
</reference>
<dbReference type="AlphaFoldDB" id="E2BE10"/>
<dbReference type="STRING" id="610380.E2BE10"/>
<name>E2BE10_HARSA</name>
<sequence length="322" mass="38152">MSGFYNRFLDRYRRDIMLKVELPNPNWIKNGHVLNTYKHPVMWGASRYVQSNKYSRDVCEESNLRKMKLRNSMFVVYDEDNMCVQNYTNNSELSKLEVIPIDSNMVVIKCESMPKDLLLDMRYLYFNVKVKCYTTLCNKFVTSETVIDCGNNAASWLCRGLNNGRLRLGFCFPEKNKEVTFWENYKKLSERYSDERDILMNRWEAPIINIISVKSAGSVKCDLDRAEIEKNFHPDIIITSDKPFEEHKWKWMRIGKAVFRNIRPLPKNVDMNDMPVEMKWEMLPTYWEIFSPGNVEVNLNILVHHPSKRDIDSMLEQLPNLK</sequence>
<keyword evidence="2" id="KW-1185">Reference proteome</keyword>